<dbReference type="InterPro" id="IPR050596">
    <property type="entry name" value="AspAT/PAT-like"/>
</dbReference>
<name>A0A813HYA9_POLGL</name>
<feature type="domain" description="Aminotransferase class I/classII large" evidence="6">
    <location>
        <begin position="39"/>
        <end position="416"/>
    </location>
</feature>
<comment type="caution">
    <text evidence="7">The sequence shown here is derived from an EMBL/GenBank/DDBJ whole genome shotgun (WGS) entry which is preliminary data.</text>
</comment>
<dbReference type="CDD" id="cd00609">
    <property type="entry name" value="AAT_like"/>
    <property type="match status" value="1"/>
</dbReference>
<dbReference type="Gene3D" id="3.90.1150.10">
    <property type="entry name" value="Aspartate Aminotransferase, domain 1"/>
    <property type="match status" value="1"/>
</dbReference>
<sequence length="436" mass="47401">MSVSGTLSSWAQETAPSPTLAVKYVADALRSEGHILCDFGIGEMNPEIPAPEIIKTTIASAAMAEQNYYTAAQGDANLLQAIAEDLRINFDIPTALEELCVFSGPKDAIFKAAMAMANGRAHRRRFICFGPTYEAFVNIPRLVSGEASIVIETDSKTFLPDPADLRKVLQENDDVACVIINSPNNPTGAVYPMALLSALADVLRDFPQVWALSDEVYRTVRYDQSIRHASIRQVLPEQTVSVAGMSKEVSGTGLRLGFIAGPARIISLIRDIQGNTSSCVNLPTQRAYEALLRHDCEHDMELRAGILEQLSLRRERLRAAFAAAVERWPAVGEAVFGPLPEGAFYWFPSVEGVLEACRRNGAKTLEGKPIAGDSDLAVHLLKAAGVVTLPGSNFGRPGHLRMAYCLPLETIDRGITSMCATFADLLGKEQQQQKQQ</sequence>
<dbReference type="GO" id="GO:0006520">
    <property type="term" value="P:amino acid metabolic process"/>
    <property type="evidence" value="ECO:0007669"/>
    <property type="project" value="InterPro"/>
</dbReference>
<protein>
    <recommendedName>
        <fullName evidence="6">Aminotransferase class I/classII large domain-containing protein</fullName>
    </recommendedName>
</protein>
<keyword evidence="8" id="KW-1185">Reference proteome</keyword>
<reference evidence="7" key="1">
    <citation type="submission" date="2021-02" db="EMBL/GenBank/DDBJ databases">
        <authorList>
            <person name="Dougan E. K."/>
            <person name="Rhodes N."/>
            <person name="Thang M."/>
            <person name="Chan C."/>
        </authorList>
    </citation>
    <scope>NUCLEOTIDE SEQUENCE</scope>
</reference>
<dbReference type="EMBL" id="CAJNNV010033196">
    <property type="protein sequence ID" value="CAE8642730.1"/>
    <property type="molecule type" value="Genomic_DNA"/>
</dbReference>
<evidence type="ECO:0000256" key="3">
    <source>
        <dbReference type="ARBA" id="ARBA00022576"/>
    </source>
</evidence>
<dbReference type="OMA" id="RGSCYET"/>
<dbReference type="InterPro" id="IPR015422">
    <property type="entry name" value="PyrdxlP-dep_Trfase_small"/>
</dbReference>
<gene>
    <name evidence="7" type="ORF">PGLA1383_LOCUS57140</name>
</gene>
<dbReference type="Pfam" id="PF00155">
    <property type="entry name" value="Aminotran_1_2"/>
    <property type="match status" value="1"/>
</dbReference>
<evidence type="ECO:0000256" key="4">
    <source>
        <dbReference type="ARBA" id="ARBA00022679"/>
    </source>
</evidence>
<evidence type="ECO:0000256" key="1">
    <source>
        <dbReference type="ARBA" id="ARBA00001933"/>
    </source>
</evidence>
<dbReference type="InterPro" id="IPR015424">
    <property type="entry name" value="PyrdxlP-dep_Trfase"/>
</dbReference>
<accession>A0A813HYA9</accession>
<dbReference type="GO" id="GO:0008483">
    <property type="term" value="F:transaminase activity"/>
    <property type="evidence" value="ECO:0007669"/>
    <property type="project" value="UniProtKB-KW"/>
</dbReference>
<dbReference type="Proteomes" id="UP000654075">
    <property type="component" value="Unassembled WGS sequence"/>
</dbReference>
<evidence type="ECO:0000313" key="8">
    <source>
        <dbReference type="Proteomes" id="UP000654075"/>
    </source>
</evidence>
<dbReference type="GO" id="GO:0030170">
    <property type="term" value="F:pyridoxal phosphate binding"/>
    <property type="evidence" value="ECO:0007669"/>
    <property type="project" value="InterPro"/>
</dbReference>
<evidence type="ECO:0000256" key="5">
    <source>
        <dbReference type="ARBA" id="ARBA00022898"/>
    </source>
</evidence>
<dbReference type="Gene3D" id="3.40.640.10">
    <property type="entry name" value="Type I PLP-dependent aspartate aminotransferase-like (Major domain)"/>
    <property type="match status" value="1"/>
</dbReference>
<dbReference type="PANTHER" id="PTHR46383">
    <property type="entry name" value="ASPARTATE AMINOTRANSFERASE"/>
    <property type="match status" value="1"/>
</dbReference>
<dbReference type="InterPro" id="IPR015421">
    <property type="entry name" value="PyrdxlP-dep_Trfase_major"/>
</dbReference>
<proteinExistence type="inferred from homology"/>
<dbReference type="OrthoDB" id="2414662at2759"/>
<organism evidence="7 8">
    <name type="scientific">Polarella glacialis</name>
    <name type="common">Dinoflagellate</name>
    <dbReference type="NCBI Taxonomy" id="89957"/>
    <lineage>
        <taxon>Eukaryota</taxon>
        <taxon>Sar</taxon>
        <taxon>Alveolata</taxon>
        <taxon>Dinophyceae</taxon>
        <taxon>Suessiales</taxon>
        <taxon>Suessiaceae</taxon>
        <taxon>Polarella</taxon>
    </lineage>
</organism>
<comment type="similarity">
    <text evidence="2">Belongs to the class-I pyridoxal-phosphate-dependent aminotransferase family.</text>
</comment>
<keyword evidence="4" id="KW-0808">Transferase</keyword>
<dbReference type="AlphaFoldDB" id="A0A813HYA9"/>
<evidence type="ECO:0000313" key="7">
    <source>
        <dbReference type="EMBL" id="CAE8642730.1"/>
    </source>
</evidence>
<dbReference type="InterPro" id="IPR004839">
    <property type="entry name" value="Aminotransferase_I/II_large"/>
</dbReference>
<dbReference type="PANTHER" id="PTHR46383:SF1">
    <property type="entry name" value="ASPARTATE AMINOTRANSFERASE"/>
    <property type="match status" value="1"/>
</dbReference>
<keyword evidence="5" id="KW-0663">Pyridoxal phosphate</keyword>
<dbReference type="SUPFAM" id="SSF53383">
    <property type="entry name" value="PLP-dependent transferases"/>
    <property type="match status" value="1"/>
</dbReference>
<evidence type="ECO:0000259" key="6">
    <source>
        <dbReference type="Pfam" id="PF00155"/>
    </source>
</evidence>
<keyword evidence="3" id="KW-0032">Aminotransferase</keyword>
<evidence type="ECO:0000256" key="2">
    <source>
        <dbReference type="ARBA" id="ARBA00007441"/>
    </source>
</evidence>
<comment type="cofactor">
    <cofactor evidence="1">
        <name>pyridoxal 5'-phosphate</name>
        <dbReference type="ChEBI" id="CHEBI:597326"/>
    </cofactor>
</comment>